<dbReference type="AlphaFoldDB" id="A0A0G1MVQ4"/>
<accession>A0A0G1MVQ4</accession>
<gene>
    <name evidence="1" type="ORF">UW84_C0047G0007</name>
</gene>
<sequence>MNDLTVILPKALLAKTNNDDLEFKLCRAIQKVFKPKVEVRVSKMTSNKVCLNLTLAGYIETDDVEVIRNNIVVAVAFHFGDSLKGVSVATAITCTIFEEVETEIL</sequence>
<dbReference type="Proteomes" id="UP000034797">
    <property type="component" value="Unassembled WGS sequence"/>
</dbReference>
<comment type="caution">
    <text evidence="1">The sequence shown here is derived from an EMBL/GenBank/DDBJ whole genome shotgun (WGS) entry which is preliminary data.</text>
</comment>
<organism evidence="1 2">
    <name type="scientific">Candidatus Collierbacteria bacterium GW2011_GWA2_44_99</name>
    <dbReference type="NCBI Taxonomy" id="1618380"/>
    <lineage>
        <taxon>Bacteria</taxon>
        <taxon>Candidatus Collieribacteriota</taxon>
    </lineage>
</organism>
<reference evidence="1 2" key="1">
    <citation type="journal article" date="2015" name="Nature">
        <title>rRNA introns, odd ribosomes, and small enigmatic genomes across a large radiation of phyla.</title>
        <authorList>
            <person name="Brown C.T."/>
            <person name="Hug L.A."/>
            <person name="Thomas B.C."/>
            <person name="Sharon I."/>
            <person name="Castelle C.J."/>
            <person name="Singh A."/>
            <person name="Wilkins M.J."/>
            <person name="Williams K.H."/>
            <person name="Banfield J.F."/>
        </authorList>
    </citation>
    <scope>NUCLEOTIDE SEQUENCE [LARGE SCALE GENOMIC DNA]</scope>
</reference>
<evidence type="ECO:0000313" key="2">
    <source>
        <dbReference type="Proteomes" id="UP000034797"/>
    </source>
</evidence>
<proteinExistence type="predicted"/>
<dbReference type="EMBL" id="LCJW01000047">
    <property type="protein sequence ID" value="KKT84852.1"/>
    <property type="molecule type" value="Genomic_DNA"/>
</dbReference>
<name>A0A0G1MVQ4_9BACT</name>
<evidence type="ECO:0000313" key="1">
    <source>
        <dbReference type="EMBL" id="KKT84852.1"/>
    </source>
</evidence>
<protein>
    <submittedName>
        <fullName evidence="1">Uncharacterized protein</fullName>
    </submittedName>
</protein>